<dbReference type="OrthoDB" id="289247at2759"/>
<evidence type="ECO:0000313" key="5">
    <source>
        <dbReference type="Proteomes" id="UP000298138"/>
    </source>
</evidence>
<keyword evidence="5" id="KW-1185">Reference proteome</keyword>
<dbReference type="EMBL" id="ML220112">
    <property type="protein sequence ID" value="TGZ85267.1"/>
    <property type="molecule type" value="Genomic_DNA"/>
</dbReference>
<name>A0A4S2N7J6_9PEZI</name>
<proteinExistence type="predicted"/>
<sequence length="199" mass="22773">MIPKIAVVTLLLLLAPTSLAHGGPHPLDSDPSFKDLPWAHRHLRSEHHIYNYDAGAFFTLHDYDSNGILTGDEFLKTYGIHPTSPDADKVIASLMKRIPHAVDREVTREEWMQWSRDGGELPDFGSGPGHHGDEEYEYEIHHFEEFHGDEPEGEEKLDHPEDIQHFRLHDLHQAALDREAELEKFAVNPANIPEKFRLP</sequence>
<accession>A0A4S2N7J6</accession>
<dbReference type="InterPro" id="IPR040250">
    <property type="entry name" value="Nucleobindin"/>
</dbReference>
<evidence type="ECO:0008006" key="6">
    <source>
        <dbReference type="Google" id="ProtNLM"/>
    </source>
</evidence>
<dbReference type="FunCoup" id="A0A4S2N7J6">
    <property type="interactions" value="29"/>
</dbReference>
<reference evidence="4 5" key="1">
    <citation type="submission" date="2019-04" db="EMBL/GenBank/DDBJ databases">
        <title>Comparative genomics and transcriptomics to analyze fruiting body development in filamentous ascomycetes.</title>
        <authorList>
            <consortium name="DOE Joint Genome Institute"/>
            <person name="Lutkenhaus R."/>
            <person name="Traeger S."/>
            <person name="Breuer J."/>
            <person name="Kuo A."/>
            <person name="Lipzen A."/>
            <person name="Pangilinan J."/>
            <person name="Dilworth D."/>
            <person name="Sandor L."/>
            <person name="Poggeler S."/>
            <person name="Barry K."/>
            <person name="Grigoriev I.V."/>
            <person name="Nowrousian M."/>
        </authorList>
    </citation>
    <scope>NUCLEOTIDE SEQUENCE [LARGE SCALE GENOMIC DNA]</scope>
    <source>
        <strain evidence="4 5">CBS 389.68</strain>
    </source>
</reference>
<evidence type="ECO:0000313" key="4">
    <source>
        <dbReference type="EMBL" id="TGZ85267.1"/>
    </source>
</evidence>
<dbReference type="InterPro" id="IPR011992">
    <property type="entry name" value="EF-hand-dom_pair"/>
</dbReference>
<dbReference type="InterPro" id="IPR018247">
    <property type="entry name" value="EF_Hand_1_Ca_BS"/>
</dbReference>
<evidence type="ECO:0000256" key="3">
    <source>
        <dbReference type="SAM" id="SignalP"/>
    </source>
</evidence>
<dbReference type="PANTHER" id="PTHR19237">
    <property type="entry name" value="NUCLEOBINDIN"/>
    <property type="match status" value="1"/>
</dbReference>
<dbReference type="Proteomes" id="UP000298138">
    <property type="component" value="Unassembled WGS sequence"/>
</dbReference>
<dbReference type="SUPFAM" id="SSF47473">
    <property type="entry name" value="EF-hand"/>
    <property type="match status" value="1"/>
</dbReference>
<gene>
    <name evidence="4" type="ORF">EX30DRAFT_314272</name>
</gene>
<organism evidence="4 5">
    <name type="scientific">Ascodesmis nigricans</name>
    <dbReference type="NCBI Taxonomy" id="341454"/>
    <lineage>
        <taxon>Eukaryota</taxon>
        <taxon>Fungi</taxon>
        <taxon>Dikarya</taxon>
        <taxon>Ascomycota</taxon>
        <taxon>Pezizomycotina</taxon>
        <taxon>Pezizomycetes</taxon>
        <taxon>Pezizales</taxon>
        <taxon>Ascodesmidaceae</taxon>
        <taxon>Ascodesmis</taxon>
    </lineage>
</organism>
<dbReference type="STRING" id="341454.A0A4S2N7J6"/>
<feature type="chain" id="PRO_5020214802" description="EF-hand domain-containing protein" evidence="3">
    <location>
        <begin position="23"/>
        <end position="199"/>
    </location>
</feature>
<evidence type="ECO:0000256" key="2">
    <source>
        <dbReference type="ARBA" id="ARBA00022837"/>
    </source>
</evidence>
<dbReference type="GO" id="GO:0005509">
    <property type="term" value="F:calcium ion binding"/>
    <property type="evidence" value="ECO:0007669"/>
    <property type="project" value="TreeGrafter"/>
</dbReference>
<keyword evidence="1 3" id="KW-0732">Signal</keyword>
<protein>
    <recommendedName>
        <fullName evidence="6">EF-hand domain-containing protein</fullName>
    </recommendedName>
</protein>
<dbReference type="PANTHER" id="PTHR19237:SF20">
    <property type="entry name" value="NUCLEOBINDIN 1"/>
    <property type="match status" value="1"/>
</dbReference>
<dbReference type="InParanoid" id="A0A4S2N7J6"/>
<keyword evidence="2" id="KW-0106">Calcium</keyword>
<dbReference type="AlphaFoldDB" id="A0A4S2N7J6"/>
<evidence type="ECO:0000256" key="1">
    <source>
        <dbReference type="ARBA" id="ARBA00022729"/>
    </source>
</evidence>
<dbReference type="GO" id="GO:0005793">
    <property type="term" value="C:endoplasmic reticulum-Golgi intermediate compartment"/>
    <property type="evidence" value="ECO:0007669"/>
    <property type="project" value="TreeGrafter"/>
</dbReference>
<feature type="signal peptide" evidence="3">
    <location>
        <begin position="1"/>
        <end position="22"/>
    </location>
</feature>
<dbReference type="PROSITE" id="PS00018">
    <property type="entry name" value="EF_HAND_1"/>
    <property type="match status" value="1"/>
</dbReference>